<sequence length="152" mass="17706">MLMPLNFPKTPLKLSKKGEEIFVWDIFRKKKLLLTPEEWVRQHVLHFLIQHKETPEPLIAAEYAIEVNKMTRRCDGVVFNRDGKAVAIVECKAPQIKLTEAVLHQIAQYNYKLRVNWLILTNGLHTIVAFVDQSTGVVQYHEEIPNYSELIK</sequence>
<comment type="caution">
    <text evidence="2">The sequence shown here is derived from an EMBL/GenBank/DDBJ whole genome shotgun (WGS) entry which is preliminary data.</text>
</comment>
<reference evidence="2 3" key="1">
    <citation type="submission" date="2017-12" db="EMBL/GenBank/DDBJ databases">
        <title>The draft genome sequence of Brumimicrobium saltpan LHR20.</title>
        <authorList>
            <person name="Do Z.-J."/>
            <person name="Luo H.-R."/>
        </authorList>
    </citation>
    <scope>NUCLEOTIDE SEQUENCE [LARGE SCALE GENOMIC DNA]</scope>
    <source>
        <strain evidence="2 3">LHR20</strain>
    </source>
</reference>
<dbReference type="RefSeq" id="WP_101334570.1">
    <property type="nucleotide sequence ID" value="NZ_PJNI01000008.1"/>
</dbReference>
<dbReference type="AlphaFoldDB" id="A0A2I0R2H8"/>
<evidence type="ECO:0000313" key="2">
    <source>
        <dbReference type="EMBL" id="PKR80788.1"/>
    </source>
</evidence>
<name>A0A2I0R2H8_9FLAO</name>
<keyword evidence="2" id="KW-0540">Nuclease</keyword>
<dbReference type="GO" id="GO:0004519">
    <property type="term" value="F:endonuclease activity"/>
    <property type="evidence" value="ECO:0007669"/>
    <property type="project" value="UniProtKB-KW"/>
</dbReference>
<dbReference type="Gene3D" id="3.90.1570.30">
    <property type="match status" value="1"/>
</dbReference>
<dbReference type="EMBL" id="PJNI01000008">
    <property type="protein sequence ID" value="PKR80788.1"/>
    <property type="molecule type" value="Genomic_DNA"/>
</dbReference>
<dbReference type="Proteomes" id="UP000236654">
    <property type="component" value="Unassembled WGS sequence"/>
</dbReference>
<dbReference type="OrthoDB" id="9790377at2"/>
<evidence type="ECO:0000313" key="3">
    <source>
        <dbReference type="Proteomes" id="UP000236654"/>
    </source>
</evidence>
<keyword evidence="3" id="KW-1185">Reference proteome</keyword>
<keyword evidence="2" id="KW-0378">Hydrolase</keyword>
<dbReference type="Pfam" id="PF13588">
    <property type="entry name" value="HSDR_N_2"/>
    <property type="match status" value="1"/>
</dbReference>
<feature type="domain" description="Type I restriction enzyme R protein N-terminal" evidence="1">
    <location>
        <begin position="36"/>
        <end position="145"/>
    </location>
</feature>
<protein>
    <submittedName>
        <fullName evidence="2">Restriction endonuclease subunit R</fullName>
    </submittedName>
</protein>
<dbReference type="InterPro" id="IPR029464">
    <property type="entry name" value="HSDR_N"/>
</dbReference>
<keyword evidence="2" id="KW-0255">Endonuclease</keyword>
<organism evidence="2 3">
    <name type="scientific">Brumimicrobium salinarum</name>
    <dbReference type="NCBI Taxonomy" id="2058658"/>
    <lineage>
        <taxon>Bacteria</taxon>
        <taxon>Pseudomonadati</taxon>
        <taxon>Bacteroidota</taxon>
        <taxon>Flavobacteriia</taxon>
        <taxon>Flavobacteriales</taxon>
        <taxon>Crocinitomicaceae</taxon>
        <taxon>Brumimicrobium</taxon>
    </lineage>
</organism>
<proteinExistence type="predicted"/>
<gene>
    <name evidence="2" type="ORF">CW751_08440</name>
</gene>
<accession>A0A2I0R2H8</accession>
<evidence type="ECO:0000259" key="1">
    <source>
        <dbReference type="Pfam" id="PF13588"/>
    </source>
</evidence>